<dbReference type="KEGG" id="gcr:GcLGCM259_1547"/>
<evidence type="ECO:0000256" key="1">
    <source>
        <dbReference type="ARBA" id="ARBA00023002"/>
    </source>
</evidence>
<dbReference type="SUPFAM" id="SSF51905">
    <property type="entry name" value="FAD/NAD(P)-binding domain"/>
    <property type="match status" value="1"/>
</dbReference>
<feature type="domain" description="FAD-binding" evidence="2">
    <location>
        <begin position="7"/>
        <end position="323"/>
    </location>
</feature>
<dbReference type="PANTHER" id="PTHR43476:SF5">
    <property type="entry name" value="FAD-DEPENDENT MONOOXYGENASE"/>
    <property type="match status" value="1"/>
</dbReference>
<proteinExistence type="predicted"/>
<sequence length="410" mass="45429">MAENPDCIIVGGGPAGMVAGLLLARCGVKVVVLEKHGDFLRDFRGDTIHPSTLELLDQLGLMGEFEKIPYSKVFGASIPDRRGHDVRVVDLAGLKHPYPFIAMAPQWDFLSLLARAGEQEENFELRMNCEVTDVVIESGQVVGVQYRSETGEGQLRALLTIAADGRWSTVRRQAGLSLREYRVPVDVWWFRIKGSMQASNTLLPVFSPNRVFVLIPRGNYVQTAMLLKKGDDTKLRRQGIEEFRRQVTAAVPDLESAVQDLELEDLKLLEVLLNRANKWWRRGLLCIGDSAHAMSPVGGVGVNLAVQDAVCAARRLAVPLATGRITDRDVAAVQRRRELPTMVVQSVQRILHRGLVQILDSDSEVELPSAIGWVLRRIPQLARIPARLIGVGLLREKPPEPALVSGRQQT</sequence>
<dbReference type="InterPro" id="IPR036188">
    <property type="entry name" value="FAD/NAD-bd_sf"/>
</dbReference>
<protein>
    <submittedName>
        <fullName evidence="3">Pentachlorophenol 4-monooxygenase</fullName>
    </submittedName>
</protein>
<dbReference type="InterPro" id="IPR050631">
    <property type="entry name" value="PheA/TfdB_FAD_monoxygenase"/>
</dbReference>
<dbReference type="GO" id="GO:0004497">
    <property type="term" value="F:monooxygenase activity"/>
    <property type="evidence" value="ECO:0007669"/>
    <property type="project" value="UniProtKB-KW"/>
</dbReference>
<dbReference type="Gene3D" id="3.50.50.60">
    <property type="entry name" value="FAD/NAD(P)-binding domain"/>
    <property type="match status" value="2"/>
</dbReference>
<keyword evidence="1" id="KW-0560">Oxidoreductase</keyword>
<accession>A0A5B7WTA2</accession>
<dbReference type="RefSeq" id="WP_138926285.1">
    <property type="nucleotide sequence ID" value="NZ_CP034412.1"/>
</dbReference>
<dbReference type="AlphaFoldDB" id="A0A5B7WTA2"/>
<evidence type="ECO:0000313" key="3">
    <source>
        <dbReference type="EMBL" id="QCY47278.1"/>
    </source>
</evidence>
<dbReference type="PRINTS" id="PR00420">
    <property type="entry name" value="RNGMNOXGNASE"/>
</dbReference>
<reference evidence="3 4" key="1">
    <citation type="submission" date="2018-12" db="EMBL/GenBank/DDBJ databases">
        <title>Complete Genome Sequence of Glutamicibacter creatinolyticus strain LGCM259,isolated from an abscess of a 12-year-old mare in Italy.</title>
        <authorList>
            <person name="Santos R.G."/>
            <person name="Silva A.L."/>
            <person name="Seyffert N."/>
            <person name="Castro T.L.P."/>
            <person name="Attili A.R."/>
            <person name="Rifici C."/>
            <person name="Mazzullo G."/>
            <person name="Brenig B."/>
            <person name="Venanzi F."/>
            <person name="Azevedo V."/>
        </authorList>
    </citation>
    <scope>NUCLEOTIDE SEQUENCE [LARGE SCALE GENOMIC DNA]</scope>
    <source>
        <strain evidence="3 4">LGCM 259</strain>
    </source>
</reference>
<keyword evidence="4" id="KW-1185">Reference proteome</keyword>
<gene>
    <name evidence="3" type="ORF">GcLGCM259_1547</name>
</gene>
<evidence type="ECO:0000313" key="4">
    <source>
        <dbReference type="Proteomes" id="UP000307000"/>
    </source>
</evidence>
<dbReference type="PANTHER" id="PTHR43476">
    <property type="entry name" value="3-(3-HYDROXY-PHENYL)PROPIONATE/3-HYDROXYCINNAMIC ACID HYDROXYLASE"/>
    <property type="match status" value="1"/>
</dbReference>
<dbReference type="EMBL" id="CP034412">
    <property type="protein sequence ID" value="QCY47278.1"/>
    <property type="molecule type" value="Genomic_DNA"/>
</dbReference>
<dbReference type="NCBIfam" id="NF004833">
    <property type="entry name" value="PRK06185.1-1"/>
    <property type="match status" value="1"/>
</dbReference>
<dbReference type="InterPro" id="IPR002938">
    <property type="entry name" value="FAD-bd"/>
</dbReference>
<dbReference type="Pfam" id="PF01494">
    <property type="entry name" value="FAD_binding_3"/>
    <property type="match status" value="1"/>
</dbReference>
<evidence type="ECO:0000259" key="2">
    <source>
        <dbReference type="Pfam" id="PF01494"/>
    </source>
</evidence>
<keyword evidence="3" id="KW-0503">Monooxygenase</keyword>
<dbReference type="Proteomes" id="UP000307000">
    <property type="component" value="Chromosome"/>
</dbReference>
<dbReference type="GO" id="GO:0071949">
    <property type="term" value="F:FAD binding"/>
    <property type="evidence" value="ECO:0007669"/>
    <property type="project" value="InterPro"/>
</dbReference>
<organism evidence="3 4">
    <name type="scientific">Glutamicibacter creatinolyticus</name>
    <dbReference type="NCBI Taxonomy" id="162496"/>
    <lineage>
        <taxon>Bacteria</taxon>
        <taxon>Bacillati</taxon>
        <taxon>Actinomycetota</taxon>
        <taxon>Actinomycetes</taxon>
        <taxon>Micrococcales</taxon>
        <taxon>Micrococcaceae</taxon>
        <taxon>Glutamicibacter</taxon>
    </lineage>
</organism>
<name>A0A5B7WTA2_9MICC</name>